<feature type="region of interest" description="Disordered" evidence="1">
    <location>
        <begin position="127"/>
        <end position="157"/>
    </location>
</feature>
<dbReference type="Proteomes" id="UP001152523">
    <property type="component" value="Unassembled WGS sequence"/>
</dbReference>
<dbReference type="EMBL" id="CAMAPF010001033">
    <property type="protein sequence ID" value="CAH9141786.1"/>
    <property type="molecule type" value="Genomic_DNA"/>
</dbReference>
<feature type="region of interest" description="Disordered" evidence="1">
    <location>
        <begin position="1"/>
        <end position="47"/>
    </location>
</feature>
<sequence>MNEQSTPPANHSILPAKRRRGRPRKDGGIPQRGSCPAPSQQPTPSPEVVQKTLQPLEVNQTSNGVENHMVGKMVTGVIDGFFDAGYFLTIRVENDTTLLRGVVFRPGRFAPISASNDVAPQAKMYHRKDIPVPPSPTIPQVESQVNQPPPPPPTVPPPDPFSLQMTNTPFVHQSHDQRFQIQTQSDHRPENLRTVEHDDVMQVFEISPPQSQVPNEEAGHDELILSGSDHNRNPTGDPGSQSDMKNGLVIPNGDPGSLEAPLRGEYEEHLINQRDHNSEQKSQKVGDTESPGVAQNGKLGVMDDPMERNDCTKNNEALHGSLKEFSSMEERTGEILTLGIGGSNGGGGRDAIADFLVPRPDNNIESPKETHH</sequence>
<reference evidence="2" key="1">
    <citation type="submission" date="2022-07" db="EMBL/GenBank/DDBJ databases">
        <authorList>
            <person name="Macas J."/>
            <person name="Novak P."/>
            <person name="Neumann P."/>
        </authorList>
    </citation>
    <scope>NUCLEOTIDE SEQUENCE</scope>
</reference>
<feature type="region of interest" description="Disordered" evidence="1">
    <location>
        <begin position="275"/>
        <end position="309"/>
    </location>
</feature>
<keyword evidence="3" id="KW-1185">Reference proteome</keyword>
<proteinExistence type="predicted"/>
<gene>
    <name evidence="2" type="ORF">CEPIT_LOCUS39400</name>
</gene>
<dbReference type="AlphaFoldDB" id="A0AAV0G1K2"/>
<dbReference type="PANTHER" id="PTHR34682:SF12">
    <property type="entry name" value="AT HOOK MOTIF-CONTAINING PROTEIN"/>
    <property type="match status" value="1"/>
</dbReference>
<comment type="caution">
    <text evidence="2">The sequence shown here is derived from an EMBL/GenBank/DDBJ whole genome shotgun (WGS) entry which is preliminary data.</text>
</comment>
<feature type="compositionally biased region" description="Gly residues" evidence="1">
    <location>
        <begin position="339"/>
        <end position="349"/>
    </location>
</feature>
<evidence type="ECO:0000313" key="3">
    <source>
        <dbReference type="Proteomes" id="UP001152523"/>
    </source>
</evidence>
<name>A0AAV0G1K2_9ASTE</name>
<dbReference type="PANTHER" id="PTHR34682">
    <property type="entry name" value="AT HOOK MOTIF-CONTAINING PROTEIN"/>
    <property type="match status" value="1"/>
</dbReference>
<protein>
    <recommendedName>
        <fullName evidence="4">AT hook motif-containing protein</fullName>
    </recommendedName>
</protein>
<evidence type="ECO:0000313" key="2">
    <source>
        <dbReference type="EMBL" id="CAH9141786.1"/>
    </source>
</evidence>
<feature type="region of interest" description="Disordered" evidence="1">
    <location>
        <begin position="337"/>
        <end position="372"/>
    </location>
</feature>
<dbReference type="InterPro" id="IPR045881">
    <property type="entry name" value="MNM1-like"/>
</dbReference>
<feature type="region of interest" description="Disordered" evidence="1">
    <location>
        <begin position="224"/>
        <end position="260"/>
    </location>
</feature>
<organism evidence="2 3">
    <name type="scientific">Cuscuta epithymum</name>
    <dbReference type="NCBI Taxonomy" id="186058"/>
    <lineage>
        <taxon>Eukaryota</taxon>
        <taxon>Viridiplantae</taxon>
        <taxon>Streptophyta</taxon>
        <taxon>Embryophyta</taxon>
        <taxon>Tracheophyta</taxon>
        <taxon>Spermatophyta</taxon>
        <taxon>Magnoliopsida</taxon>
        <taxon>eudicotyledons</taxon>
        <taxon>Gunneridae</taxon>
        <taxon>Pentapetalae</taxon>
        <taxon>asterids</taxon>
        <taxon>lamiids</taxon>
        <taxon>Solanales</taxon>
        <taxon>Convolvulaceae</taxon>
        <taxon>Cuscuteae</taxon>
        <taxon>Cuscuta</taxon>
        <taxon>Cuscuta subgen. Cuscuta</taxon>
    </lineage>
</organism>
<feature type="compositionally biased region" description="Pro residues" evidence="1">
    <location>
        <begin position="147"/>
        <end position="157"/>
    </location>
</feature>
<feature type="compositionally biased region" description="Basic and acidic residues" evidence="1">
    <location>
        <begin position="275"/>
        <end position="287"/>
    </location>
</feature>
<accession>A0AAV0G1K2</accession>
<evidence type="ECO:0000256" key="1">
    <source>
        <dbReference type="SAM" id="MobiDB-lite"/>
    </source>
</evidence>
<evidence type="ECO:0008006" key="4">
    <source>
        <dbReference type="Google" id="ProtNLM"/>
    </source>
</evidence>